<evidence type="ECO:0000259" key="2">
    <source>
        <dbReference type="Pfam" id="PF13590"/>
    </source>
</evidence>
<dbReference type="PROSITE" id="PS51257">
    <property type="entry name" value="PROKAR_LIPOPROTEIN"/>
    <property type="match status" value="1"/>
</dbReference>
<proteinExistence type="predicted"/>
<evidence type="ECO:0000313" key="3">
    <source>
        <dbReference type="EMBL" id="MET6989787.1"/>
    </source>
</evidence>
<protein>
    <submittedName>
        <fullName evidence="3">DUF4136 domain-containing protein</fullName>
    </submittedName>
</protein>
<evidence type="ECO:0000256" key="1">
    <source>
        <dbReference type="SAM" id="SignalP"/>
    </source>
</evidence>
<dbReference type="Proteomes" id="UP001549799">
    <property type="component" value="Unassembled WGS sequence"/>
</dbReference>
<dbReference type="InterPro" id="IPR025411">
    <property type="entry name" value="DUF4136"/>
</dbReference>
<dbReference type="Pfam" id="PF13590">
    <property type="entry name" value="DUF4136"/>
    <property type="match status" value="1"/>
</dbReference>
<dbReference type="EMBL" id="JBEXAE010000002">
    <property type="protein sequence ID" value="MET6989787.1"/>
    <property type="molecule type" value="Genomic_DNA"/>
</dbReference>
<comment type="caution">
    <text evidence="3">The sequence shown here is derived from an EMBL/GenBank/DDBJ whole genome shotgun (WGS) entry which is preliminary data.</text>
</comment>
<reference evidence="3 4" key="1">
    <citation type="submission" date="2024-07" db="EMBL/GenBank/DDBJ databases">
        <title>The genome sequence of type strain Sediminicola arcticus GDMCC 1.2805.</title>
        <authorList>
            <person name="Liu Y."/>
        </authorList>
    </citation>
    <scope>NUCLEOTIDE SEQUENCE [LARGE SCALE GENOMIC DNA]</scope>
    <source>
        <strain evidence="3 4">GDMCC 1.2805</strain>
    </source>
</reference>
<name>A0ABV2SRK2_9FLAO</name>
<organism evidence="3 4">
    <name type="scientific">Sediminicola arcticus</name>
    <dbReference type="NCBI Taxonomy" id="1574308"/>
    <lineage>
        <taxon>Bacteria</taxon>
        <taxon>Pseudomonadati</taxon>
        <taxon>Bacteroidota</taxon>
        <taxon>Flavobacteriia</taxon>
        <taxon>Flavobacteriales</taxon>
        <taxon>Flavobacteriaceae</taxon>
        <taxon>Sediminicola</taxon>
    </lineage>
</organism>
<accession>A0ABV2SRK2</accession>
<feature type="signal peptide" evidence="1">
    <location>
        <begin position="1"/>
        <end position="20"/>
    </location>
</feature>
<dbReference type="RefSeq" id="WP_354614178.1">
    <property type="nucleotide sequence ID" value="NZ_JBEXAE010000002.1"/>
</dbReference>
<dbReference type="Gene3D" id="3.30.160.670">
    <property type="match status" value="1"/>
</dbReference>
<sequence>MRNICTILAAFLLVSCNAVRVNYDYEKDTDYSSYTTYNYYPDMKAGLSQLDTKRLLDAIDSTMQVKGMLLVEEPDFFVNITSSSMRAPRNNSVGLGVGGTGRNVGGGLSIGLPIGQPDLERVIQFDFVDSQKDELFWQAISESSYKENLSPKAREAKLKQLVDKVFSKYPPGRKN</sequence>
<feature type="domain" description="DUF4136" evidence="2">
    <location>
        <begin position="21"/>
        <end position="171"/>
    </location>
</feature>
<keyword evidence="4" id="KW-1185">Reference proteome</keyword>
<keyword evidence="1" id="KW-0732">Signal</keyword>
<gene>
    <name evidence="3" type="ORF">ABXZ36_03900</name>
</gene>
<evidence type="ECO:0000313" key="4">
    <source>
        <dbReference type="Proteomes" id="UP001549799"/>
    </source>
</evidence>
<feature type="chain" id="PRO_5045335540" evidence="1">
    <location>
        <begin position="21"/>
        <end position="175"/>
    </location>
</feature>